<dbReference type="RefSeq" id="XP_020850998.1">
    <property type="nucleotide sequence ID" value="XM_020995339.1"/>
</dbReference>
<dbReference type="InterPro" id="IPR055408">
    <property type="entry name" value="HEAT_MROH2B-like"/>
</dbReference>
<evidence type="ECO:0000313" key="5">
    <source>
        <dbReference type="Proteomes" id="UP000515140"/>
    </source>
</evidence>
<dbReference type="PANTHER" id="PTHR23120">
    <property type="entry name" value="MAESTRO-RELATED HEAT DOMAIN-CONTAINING"/>
    <property type="match status" value="1"/>
</dbReference>
<evidence type="ECO:0000256" key="1">
    <source>
        <dbReference type="ARBA" id="ARBA00022737"/>
    </source>
</evidence>
<dbReference type="InParanoid" id="A0A6P5KYD8"/>
<proteinExistence type="predicted"/>
<dbReference type="GO" id="GO:0005794">
    <property type="term" value="C:Golgi apparatus"/>
    <property type="evidence" value="ECO:0007669"/>
    <property type="project" value="TreeGrafter"/>
</dbReference>
<evidence type="ECO:0000259" key="2">
    <source>
        <dbReference type="Pfam" id="PF21047"/>
    </source>
</evidence>
<accession>A0A6P5KYD8</accession>
<dbReference type="InterPro" id="IPR055406">
    <property type="entry name" value="HEAT_Maestro"/>
</dbReference>
<feature type="domain" description="Maestro-like HEAT-repeats" evidence="2">
    <location>
        <begin position="299"/>
        <end position="521"/>
    </location>
</feature>
<gene>
    <name evidence="6" type="primary">MROH5</name>
</gene>
<sequence length="961" mass="111566">MTESMNSLDKKFLFYCYGLVLRESVENIKVRKYLFALLELSHQAAFQREGIALAVGLASSSHLEETWAVLEQFGQKRILRLGLHSTSHKSIHDISWRWASSTALLCYGQMAIHAKSSILPWVDKIISRMAYYFKFCKYDEVLKSSFLRSTAMISTVLKRVLQRDNGAKSYTFKQLSCLIDCILISIQKEPREFFDTYFHQKSLQVISALSSLQQCLDAKVKTNVLSTCFESLFMLPATGMLANSLPHQETPSEIEYLYDKMLENLDQLLQCFLSEHQTMEELQFLLQHFEPWLMANETHARLRALKTALRLLQYSQENLNLISDTSLEMMGHQLALFSLLWRDESEENQRCARQCILLLVQLLIHERTEENSKCLYTSKQMKNLDMKLLKEVNKNCSHLVKVFGQNLSVNQNTQLILTFLSSLKSNNQIRANLALELFNCFLETQGLETEQVAEVFQGIYKVFPFVTFSNVQLSLLKTIPKFGQQHTQEVVEVLLSFARPVDRQVMEMWKILAMDKNLMRRLVTLLYLKMKNRPSEEDMISKNIMDKTELESIEALNTVYELLYIREFRITVHWAFSGIFLGLLTQLHYLFELDMVDNSLDNFEDILKLEYLSPFRTCLEALKGLFWTTDNWEIFAYMKLQQGWDLFTNMNTFKQGVTLLTRAITHYKCEIKSILSHAMRSMKSPYERDHLVGILVITELLNSKEVPRYKSRWSIRSFLLSSLRNSNKEVQTMSLQGLGSLLLQPKKGDLLRNQLSDMMEKLLLKEEENILVLMSIIGEILHRLTLQGAGSNSLKVAEKLFDLFDDERDEVRGEAIFLYGDVIYSGGKKYEQQLKIHAFQCLVPLLFHLADPCPEVVVKTKSTFMRLAILLNWGFRKELFNALAWREGLGAEKDIFLYMVESNFGEYHLFLLQAFMYVKSPQKNLQQAAMKFIGGMLQEYFSDLCFYLNKSDVKLLTKISS</sequence>
<feature type="domain" description="Maestro/Maestro-like HEAT-repeats" evidence="4">
    <location>
        <begin position="717"/>
        <end position="957"/>
    </location>
</feature>
<name>A0A6P5KYD8_PHACI</name>
<reference evidence="6" key="1">
    <citation type="submission" date="2025-08" db="UniProtKB">
        <authorList>
            <consortium name="RefSeq"/>
        </authorList>
    </citation>
    <scope>IDENTIFICATION</scope>
    <source>
        <tissue evidence="6">Spleen</tissue>
    </source>
</reference>
<evidence type="ECO:0000259" key="4">
    <source>
        <dbReference type="Pfam" id="PF23227"/>
    </source>
</evidence>
<dbReference type="InterPro" id="IPR045206">
    <property type="entry name" value="Maestro_heat-like_prot"/>
</dbReference>
<keyword evidence="1" id="KW-0677">Repeat</keyword>
<dbReference type="Gene3D" id="1.25.10.10">
    <property type="entry name" value="Leucine-rich Repeat Variant"/>
    <property type="match status" value="1"/>
</dbReference>
<keyword evidence="5" id="KW-1185">Reference proteome</keyword>
<dbReference type="PANTHER" id="PTHR23120:SF3">
    <property type="entry name" value="MAESTRO HEAT-LIKE REPEAT FAMILY MEMBER 4"/>
    <property type="match status" value="1"/>
</dbReference>
<dbReference type="Proteomes" id="UP000515140">
    <property type="component" value="Unplaced"/>
</dbReference>
<feature type="domain" description="MROH2B-like HEAT-repeats" evidence="3">
    <location>
        <begin position="6"/>
        <end position="274"/>
    </location>
</feature>
<dbReference type="GeneID" id="110214418"/>
<protein>
    <submittedName>
        <fullName evidence="6">Maestro heat-like repeat family member 5 isoform X1</fullName>
    </submittedName>
</protein>
<dbReference type="InterPro" id="IPR048465">
    <property type="entry name" value="Maestro-like_HEAT"/>
</dbReference>
<evidence type="ECO:0000313" key="6">
    <source>
        <dbReference type="RefSeq" id="XP_020850998.1"/>
    </source>
</evidence>
<dbReference type="Pfam" id="PF23210">
    <property type="entry name" value="HEAT_Maestro_2"/>
    <property type="match status" value="1"/>
</dbReference>
<dbReference type="Pfam" id="PF23227">
    <property type="entry name" value="HEAT_MROH2B_C"/>
    <property type="match status" value="1"/>
</dbReference>
<dbReference type="Pfam" id="PF21047">
    <property type="entry name" value="HEAT_Maestro"/>
    <property type="match status" value="1"/>
</dbReference>
<dbReference type="AlphaFoldDB" id="A0A6P5KYD8"/>
<evidence type="ECO:0000259" key="3">
    <source>
        <dbReference type="Pfam" id="PF23210"/>
    </source>
</evidence>
<dbReference type="CTD" id="389690"/>
<dbReference type="SUPFAM" id="SSF48371">
    <property type="entry name" value="ARM repeat"/>
    <property type="match status" value="1"/>
</dbReference>
<dbReference type="InterPro" id="IPR016024">
    <property type="entry name" value="ARM-type_fold"/>
</dbReference>
<dbReference type="InterPro" id="IPR011989">
    <property type="entry name" value="ARM-like"/>
</dbReference>
<dbReference type="KEGG" id="pcw:110214418"/>
<organism evidence="5 6">
    <name type="scientific">Phascolarctos cinereus</name>
    <name type="common">Koala</name>
    <dbReference type="NCBI Taxonomy" id="38626"/>
    <lineage>
        <taxon>Eukaryota</taxon>
        <taxon>Metazoa</taxon>
        <taxon>Chordata</taxon>
        <taxon>Craniata</taxon>
        <taxon>Vertebrata</taxon>
        <taxon>Euteleostomi</taxon>
        <taxon>Mammalia</taxon>
        <taxon>Metatheria</taxon>
        <taxon>Diprotodontia</taxon>
        <taxon>Phascolarctidae</taxon>
        <taxon>Phascolarctos</taxon>
    </lineage>
</organism>